<evidence type="ECO:0000256" key="1">
    <source>
        <dbReference type="ARBA" id="ARBA00010638"/>
    </source>
</evidence>
<name>A0A8T0JE16_CERPU</name>
<gene>
    <name evidence="7" type="ORF">KC19_1G304500</name>
</gene>
<dbReference type="EMBL" id="CM026421">
    <property type="protein sequence ID" value="KAG0593088.1"/>
    <property type="molecule type" value="Genomic_DNA"/>
</dbReference>
<dbReference type="GO" id="GO:0030272">
    <property type="term" value="F:5-formyltetrahydrofolate cyclo-ligase activity"/>
    <property type="evidence" value="ECO:0007669"/>
    <property type="project" value="UniProtKB-EC"/>
</dbReference>
<dbReference type="PANTHER" id="PTHR23407:SF1">
    <property type="entry name" value="5-FORMYLTETRAHYDROFOLATE CYCLO-LIGASE"/>
    <property type="match status" value="1"/>
</dbReference>
<keyword evidence="8" id="KW-1185">Reference proteome</keyword>
<dbReference type="NCBIfam" id="TIGR02727">
    <property type="entry name" value="MTHFS_bact"/>
    <property type="match status" value="1"/>
</dbReference>
<accession>A0A8T0JE16</accession>
<dbReference type="GO" id="GO:0046872">
    <property type="term" value="F:metal ion binding"/>
    <property type="evidence" value="ECO:0007669"/>
    <property type="project" value="UniProtKB-KW"/>
</dbReference>
<dbReference type="InterPro" id="IPR037171">
    <property type="entry name" value="NagB/RpiA_transferase-like"/>
</dbReference>
<dbReference type="EC" id="6.3.3.2" evidence="5 6"/>
<dbReference type="Gene3D" id="3.40.50.10420">
    <property type="entry name" value="NagB/RpiA/CoA transferase-like"/>
    <property type="match status" value="1"/>
</dbReference>
<comment type="catalytic activity">
    <reaction evidence="4 6">
        <text>(6S)-5-formyl-5,6,7,8-tetrahydrofolate + ATP = (6R)-5,10-methenyltetrahydrofolate + ADP + phosphate</text>
        <dbReference type="Rhea" id="RHEA:10488"/>
        <dbReference type="ChEBI" id="CHEBI:30616"/>
        <dbReference type="ChEBI" id="CHEBI:43474"/>
        <dbReference type="ChEBI" id="CHEBI:57455"/>
        <dbReference type="ChEBI" id="CHEBI:57457"/>
        <dbReference type="ChEBI" id="CHEBI:456216"/>
        <dbReference type="EC" id="6.3.3.2"/>
    </reaction>
</comment>
<keyword evidence="6" id="KW-0460">Magnesium</keyword>
<dbReference type="GO" id="GO:0035999">
    <property type="term" value="P:tetrahydrofolate interconversion"/>
    <property type="evidence" value="ECO:0007669"/>
    <property type="project" value="TreeGrafter"/>
</dbReference>
<dbReference type="GO" id="GO:0005524">
    <property type="term" value="F:ATP binding"/>
    <property type="evidence" value="ECO:0007669"/>
    <property type="project" value="UniProtKB-KW"/>
</dbReference>
<dbReference type="FunFam" id="3.40.50.10420:FF:000003">
    <property type="entry name" value="5-formyltetrahydrofolate cyclo-ligase"/>
    <property type="match status" value="1"/>
</dbReference>
<proteinExistence type="inferred from homology"/>
<comment type="cofactor">
    <cofactor evidence="6">
        <name>Mg(2+)</name>
        <dbReference type="ChEBI" id="CHEBI:18420"/>
    </cofactor>
</comment>
<evidence type="ECO:0000256" key="5">
    <source>
        <dbReference type="ARBA" id="ARBA00038966"/>
    </source>
</evidence>
<dbReference type="SUPFAM" id="SSF100950">
    <property type="entry name" value="NagB/RpiA/CoA transferase-like"/>
    <property type="match status" value="1"/>
</dbReference>
<organism evidence="7 8">
    <name type="scientific">Ceratodon purpureus</name>
    <name type="common">Fire moss</name>
    <name type="synonym">Dicranum purpureum</name>
    <dbReference type="NCBI Taxonomy" id="3225"/>
    <lineage>
        <taxon>Eukaryota</taxon>
        <taxon>Viridiplantae</taxon>
        <taxon>Streptophyta</taxon>
        <taxon>Embryophyta</taxon>
        <taxon>Bryophyta</taxon>
        <taxon>Bryophytina</taxon>
        <taxon>Bryopsida</taxon>
        <taxon>Dicranidae</taxon>
        <taxon>Pseudoditrichales</taxon>
        <taxon>Ditrichaceae</taxon>
        <taxon>Ceratodon</taxon>
    </lineage>
</organism>
<evidence type="ECO:0000256" key="4">
    <source>
        <dbReference type="ARBA" id="ARBA00036539"/>
    </source>
</evidence>
<dbReference type="AlphaFoldDB" id="A0A8T0JE16"/>
<evidence type="ECO:0000313" key="8">
    <source>
        <dbReference type="Proteomes" id="UP000822688"/>
    </source>
</evidence>
<dbReference type="Proteomes" id="UP000822688">
    <property type="component" value="Chromosome 1"/>
</dbReference>
<dbReference type="InterPro" id="IPR024185">
    <property type="entry name" value="FTHF_cligase-like_sf"/>
</dbReference>
<keyword evidence="2 6" id="KW-0547">Nucleotide-binding</keyword>
<comment type="caution">
    <text evidence="7">The sequence shown here is derived from an EMBL/GenBank/DDBJ whole genome shotgun (WGS) entry which is preliminary data.</text>
</comment>
<reference evidence="7" key="1">
    <citation type="submission" date="2020-06" db="EMBL/GenBank/DDBJ databases">
        <title>WGS assembly of Ceratodon purpureus strain R40.</title>
        <authorList>
            <person name="Carey S.B."/>
            <person name="Jenkins J."/>
            <person name="Shu S."/>
            <person name="Lovell J.T."/>
            <person name="Sreedasyam A."/>
            <person name="Maumus F."/>
            <person name="Tiley G.P."/>
            <person name="Fernandez-Pozo N."/>
            <person name="Barry K."/>
            <person name="Chen C."/>
            <person name="Wang M."/>
            <person name="Lipzen A."/>
            <person name="Daum C."/>
            <person name="Saski C.A."/>
            <person name="Payton A.C."/>
            <person name="Mcbreen J.C."/>
            <person name="Conrad R.E."/>
            <person name="Kollar L.M."/>
            <person name="Olsson S."/>
            <person name="Huttunen S."/>
            <person name="Landis J.B."/>
            <person name="Wickett N.J."/>
            <person name="Johnson M.G."/>
            <person name="Rensing S.A."/>
            <person name="Grimwood J."/>
            <person name="Schmutz J."/>
            <person name="Mcdaniel S.F."/>
        </authorList>
    </citation>
    <scope>NUCLEOTIDE SEQUENCE</scope>
    <source>
        <strain evidence="7">R40</strain>
    </source>
</reference>
<evidence type="ECO:0000256" key="2">
    <source>
        <dbReference type="ARBA" id="ARBA00022741"/>
    </source>
</evidence>
<dbReference type="Pfam" id="PF01812">
    <property type="entry name" value="5-FTHF_cyc-lig"/>
    <property type="match status" value="1"/>
</dbReference>
<dbReference type="GO" id="GO:0009396">
    <property type="term" value="P:folic acid-containing compound biosynthetic process"/>
    <property type="evidence" value="ECO:0007669"/>
    <property type="project" value="TreeGrafter"/>
</dbReference>
<evidence type="ECO:0000256" key="3">
    <source>
        <dbReference type="ARBA" id="ARBA00022840"/>
    </source>
</evidence>
<protein>
    <recommendedName>
        <fullName evidence="5 6">5-formyltetrahydrofolate cyclo-ligase</fullName>
        <ecNumber evidence="5 6">6.3.3.2</ecNumber>
    </recommendedName>
</protein>
<keyword evidence="3 6" id="KW-0067">ATP-binding</keyword>
<keyword evidence="6" id="KW-0479">Metal-binding</keyword>
<dbReference type="PANTHER" id="PTHR23407">
    <property type="entry name" value="ATPASE INHIBITOR/5-FORMYLTETRAHYDROFOLATE CYCLO-LIGASE"/>
    <property type="match status" value="1"/>
</dbReference>
<evidence type="ECO:0000313" key="7">
    <source>
        <dbReference type="EMBL" id="KAG0593088.1"/>
    </source>
</evidence>
<comment type="similarity">
    <text evidence="1 6">Belongs to the 5-formyltetrahydrofolate cyclo-ligase family.</text>
</comment>
<sequence length="253" mass="28488">MQQVVQLGRRLVTTMATLNNPAGTAVEVVRQQKKALRTVVRRELRNFSPEAKREEDEAIQKHILSAEWYQNSKRICAYVSCASLREVDTSHIMADLLEKQRRTAGMKVYVPRIEDKESHMRMLHITNTDDDLIANYMNILEPTLLDSVGNPREEVMQATEPLDLLLLPGLAFDRKGGRLGRGGGYYDLFLQNYLLLAKDKGWKSPLLVALSYSPQIRDDAVPVDATDVNIDALVNSNGILTFSSQAEERISSS</sequence>
<evidence type="ECO:0000256" key="6">
    <source>
        <dbReference type="RuleBase" id="RU361279"/>
    </source>
</evidence>
<dbReference type="GO" id="GO:0005739">
    <property type="term" value="C:mitochondrion"/>
    <property type="evidence" value="ECO:0007669"/>
    <property type="project" value="TreeGrafter"/>
</dbReference>
<dbReference type="InterPro" id="IPR002698">
    <property type="entry name" value="FTHF_cligase"/>
</dbReference>